<dbReference type="AlphaFoldDB" id="A0A4Q0T482"/>
<dbReference type="Pfam" id="PF03349">
    <property type="entry name" value="Toluene_X"/>
    <property type="match status" value="1"/>
</dbReference>
<gene>
    <name evidence="8" type="ORF">GRAN_3238</name>
</gene>
<evidence type="ECO:0000256" key="6">
    <source>
        <dbReference type="ARBA" id="ARBA00023136"/>
    </source>
</evidence>
<reference evidence="9" key="2">
    <citation type="submission" date="2019-02" db="EMBL/GenBank/DDBJ databases">
        <title>Granulicella sibirica sp. nov., a psychrotolerant acidobacterium isolated from an organic soil layer in forested tundra, West Siberia.</title>
        <authorList>
            <person name="Oshkin I.Y."/>
            <person name="Kulichevskaya I.S."/>
            <person name="Rijpstra W.I.C."/>
            <person name="Sinninghe Damste J.S."/>
            <person name="Rakitin A.L."/>
            <person name="Ravin N.V."/>
            <person name="Dedysh S.N."/>
        </authorList>
    </citation>
    <scope>NUCLEOTIDE SEQUENCE [LARGE SCALE GENOMIC DNA]</scope>
    <source>
        <strain evidence="9">AF10</strain>
    </source>
</reference>
<sequence length="404" mass="42949">MARGGSTVTEHASPLDAVEGNPAGLAGLSARGLDVSVLGLVAGGTFNNSVNHNAKLRGVAGVMPFGAFATPIGHTPWVAAVAFTPEVLMRANWHYNDAPGTAGVTYGYQKQETQIIAVRSSLGIARSFGPKWSVGATAGIVYNQNDLHAPYIFQQEPHLAGLKVLLNLTTRGYGWNGGAGVQFAPNSRLRTGLSWKSGTTIRTQGNADGSASALFTALGLTNDPSFHYHTQVQNDLPQAFSAGASYKVNQHVTLAFQGDFTGWHTAFAQLPITLTQGNNAVINSVVGADHFNDAVPLHWRNQGTFHAGAELPVTETVTVRAGYQYADNPVPASTLLPLTAAIMQQAIGTGAGWTHKRWHYDAAYQVQLPATQSVGQSAILAGEYDNSRLKIWTQSLTLTARMKF</sequence>
<dbReference type="GO" id="GO:0015483">
    <property type="term" value="F:long-chain fatty acid transporting porin activity"/>
    <property type="evidence" value="ECO:0007669"/>
    <property type="project" value="TreeGrafter"/>
</dbReference>
<protein>
    <submittedName>
        <fullName evidence="8">Membrane protein involved in aromatic hydrocarbon degradation</fullName>
    </submittedName>
</protein>
<dbReference type="SUPFAM" id="SSF56935">
    <property type="entry name" value="Porins"/>
    <property type="match status" value="1"/>
</dbReference>
<reference evidence="8 9" key="1">
    <citation type="submission" date="2018-11" db="EMBL/GenBank/DDBJ databases">
        <authorList>
            <person name="Mardanov A.V."/>
            <person name="Ravin N.V."/>
            <person name="Dedysh S.N."/>
        </authorList>
    </citation>
    <scope>NUCLEOTIDE SEQUENCE [LARGE SCALE GENOMIC DNA]</scope>
    <source>
        <strain evidence="8 9">AF10</strain>
    </source>
</reference>
<dbReference type="PANTHER" id="PTHR35093:SF8">
    <property type="entry name" value="OUTER MEMBRANE PROTEIN NMB0088-RELATED"/>
    <property type="match status" value="1"/>
</dbReference>
<dbReference type="EMBL" id="RDSM01000002">
    <property type="protein sequence ID" value="RXH56381.1"/>
    <property type="molecule type" value="Genomic_DNA"/>
</dbReference>
<evidence type="ECO:0000256" key="2">
    <source>
        <dbReference type="ARBA" id="ARBA00008163"/>
    </source>
</evidence>
<dbReference type="InterPro" id="IPR005017">
    <property type="entry name" value="OMPP1/FadL/TodX"/>
</dbReference>
<proteinExistence type="inferred from homology"/>
<comment type="caution">
    <text evidence="8">The sequence shown here is derived from an EMBL/GenBank/DDBJ whole genome shotgun (WGS) entry which is preliminary data.</text>
</comment>
<organism evidence="8 9">
    <name type="scientific">Granulicella sibirica</name>
    <dbReference type="NCBI Taxonomy" id="2479048"/>
    <lineage>
        <taxon>Bacteria</taxon>
        <taxon>Pseudomonadati</taxon>
        <taxon>Acidobacteriota</taxon>
        <taxon>Terriglobia</taxon>
        <taxon>Terriglobales</taxon>
        <taxon>Acidobacteriaceae</taxon>
        <taxon>Granulicella</taxon>
    </lineage>
</organism>
<keyword evidence="3" id="KW-1134">Transmembrane beta strand</keyword>
<dbReference type="GO" id="GO:0009279">
    <property type="term" value="C:cell outer membrane"/>
    <property type="evidence" value="ECO:0007669"/>
    <property type="project" value="UniProtKB-SubCell"/>
</dbReference>
<keyword evidence="4" id="KW-0812">Transmembrane</keyword>
<dbReference type="Proteomes" id="UP000289437">
    <property type="component" value="Unassembled WGS sequence"/>
</dbReference>
<keyword evidence="9" id="KW-1185">Reference proteome</keyword>
<evidence type="ECO:0000256" key="1">
    <source>
        <dbReference type="ARBA" id="ARBA00004571"/>
    </source>
</evidence>
<keyword evidence="6" id="KW-0472">Membrane</keyword>
<evidence type="ECO:0000256" key="4">
    <source>
        <dbReference type="ARBA" id="ARBA00022692"/>
    </source>
</evidence>
<evidence type="ECO:0000256" key="7">
    <source>
        <dbReference type="ARBA" id="ARBA00023237"/>
    </source>
</evidence>
<comment type="similarity">
    <text evidence="2">Belongs to the OmpP1/FadL family.</text>
</comment>
<name>A0A4Q0T482_9BACT</name>
<accession>A0A4Q0T482</accession>
<comment type="subcellular location">
    <subcellularLocation>
        <location evidence="1">Cell outer membrane</location>
        <topology evidence="1">Multi-pass membrane protein</topology>
    </subcellularLocation>
</comment>
<dbReference type="Gene3D" id="2.40.160.60">
    <property type="entry name" value="Outer membrane protein transport protein (OMPP1/FadL/TodX)"/>
    <property type="match status" value="1"/>
</dbReference>
<evidence type="ECO:0000256" key="3">
    <source>
        <dbReference type="ARBA" id="ARBA00022452"/>
    </source>
</evidence>
<evidence type="ECO:0000256" key="5">
    <source>
        <dbReference type="ARBA" id="ARBA00022729"/>
    </source>
</evidence>
<evidence type="ECO:0000313" key="9">
    <source>
        <dbReference type="Proteomes" id="UP000289437"/>
    </source>
</evidence>
<dbReference type="PANTHER" id="PTHR35093">
    <property type="entry name" value="OUTER MEMBRANE PROTEIN NMB0088-RELATED"/>
    <property type="match status" value="1"/>
</dbReference>
<evidence type="ECO:0000313" key="8">
    <source>
        <dbReference type="EMBL" id="RXH56381.1"/>
    </source>
</evidence>
<keyword evidence="5" id="KW-0732">Signal</keyword>
<keyword evidence="7" id="KW-0998">Cell outer membrane</keyword>